<comment type="caution">
    <text evidence="2">The sequence shown here is derived from an EMBL/GenBank/DDBJ whole genome shotgun (WGS) entry which is preliminary data.</text>
</comment>
<gene>
    <name evidence="2" type="ORF">BFV95_1300</name>
</gene>
<organism evidence="2 3">
    <name type="scientific">Alteromonas macleodii</name>
    <name type="common">Pseudoalteromonas macleodii</name>
    <dbReference type="NCBI Taxonomy" id="28108"/>
    <lineage>
        <taxon>Bacteria</taxon>
        <taxon>Pseudomonadati</taxon>
        <taxon>Pseudomonadota</taxon>
        <taxon>Gammaproteobacteria</taxon>
        <taxon>Alteromonadales</taxon>
        <taxon>Alteromonadaceae</taxon>
        <taxon>Alteromonas/Salinimonas group</taxon>
        <taxon>Alteromonas</taxon>
    </lineage>
</organism>
<keyword evidence="3" id="KW-1185">Reference proteome</keyword>
<dbReference type="RefSeq" id="WP_014978742.1">
    <property type="nucleotide sequence ID" value="NZ_JAHAVY010000001.1"/>
</dbReference>
<accession>A0A1E7DEU4</accession>
<feature type="compositionally biased region" description="Basic and acidic residues" evidence="1">
    <location>
        <begin position="61"/>
        <end position="70"/>
    </location>
</feature>
<evidence type="ECO:0000313" key="3">
    <source>
        <dbReference type="Proteomes" id="UP000095392"/>
    </source>
</evidence>
<sequence length="70" mass="7956">MKALKELLAIAQDASKQRDTDVIAQFKADHADELSQEKEKMWCLLMPEDEEQDAPGDAQESEEKNQVSLH</sequence>
<reference evidence="2 3" key="1">
    <citation type="submission" date="2016-09" db="EMBL/GenBank/DDBJ databases">
        <title>Draft Genome Sequence of four Alteromonas macleodii strains isolated from copper coupons and grown long-term at elevated copper levels.</title>
        <authorList>
            <person name="Cusick K."/>
            <person name="Dale J."/>
            <person name="Little B."/>
            <person name="Biffinger J."/>
        </authorList>
    </citation>
    <scope>NUCLEOTIDE SEQUENCE [LARGE SCALE GENOMIC DNA]</scope>
    <source>
        <strain evidence="2 3">KCP01</strain>
    </source>
</reference>
<feature type="region of interest" description="Disordered" evidence="1">
    <location>
        <begin position="46"/>
        <end position="70"/>
    </location>
</feature>
<dbReference type="AlphaFoldDB" id="A0A1E7DEU4"/>
<dbReference type="Proteomes" id="UP000095392">
    <property type="component" value="Unassembled WGS sequence"/>
</dbReference>
<evidence type="ECO:0000256" key="1">
    <source>
        <dbReference type="SAM" id="MobiDB-lite"/>
    </source>
</evidence>
<dbReference type="EMBL" id="MIPY01000008">
    <property type="protein sequence ID" value="OES34333.1"/>
    <property type="molecule type" value="Genomic_DNA"/>
</dbReference>
<protein>
    <submittedName>
        <fullName evidence="2">Uncharacterized protein</fullName>
    </submittedName>
</protein>
<evidence type="ECO:0000313" key="2">
    <source>
        <dbReference type="EMBL" id="OES34333.1"/>
    </source>
</evidence>
<proteinExistence type="predicted"/>
<name>A0A1E7DEU4_ALTMA</name>